<organism evidence="1 2">
    <name type="scientific">Bosea vestrisii</name>
    <dbReference type="NCBI Taxonomy" id="151416"/>
    <lineage>
        <taxon>Bacteria</taxon>
        <taxon>Pseudomonadati</taxon>
        <taxon>Pseudomonadota</taxon>
        <taxon>Alphaproteobacteria</taxon>
        <taxon>Hyphomicrobiales</taxon>
        <taxon>Boseaceae</taxon>
        <taxon>Bosea</taxon>
    </lineage>
</organism>
<reference evidence="2" key="1">
    <citation type="journal article" date="2019" name="Int. J. Syst. Evol. Microbiol.">
        <title>The Global Catalogue of Microorganisms (GCM) 10K type strain sequencing project: providing services to taxonomists for standard genome sequencing and annotation.</title>
        <authorList>
            <consortium name="The Broad Institute Genomics Platform"/>
            <consortium name="The Broad Institute Genome Sequencing Center for Infectious Disease"/>
            <person name="Wu L."/>
            <person name="Ma J."/>
        </authorList>
    </citation>
    <scope>NUCLEOTIDE SEQUENCE [LARGE SCALE GENOMIC DNA]</scope>
    <source>
        <strain evidence="2">CGMCC 1.16326</strain>
    </source>
</reference>
<name>A0ABW0H6D9_9HYPH</name>
<dbReference type="EMBL" id="JBHSLV010000007">
    <property type="protein sequence ID" value="MFC5391649.1"/>
    <property type="molecule type" value="Genomic_DNA"/>
</dbReference>
<evidence type="ECO:0000313" key="2">
    <source>
        <dbReference type="Proteomes" id="UP001596104"/>
    </source>
</evidence>
<dbReference type="Proteomes" id="UP001596104">
    <property type="component" value="Unassembled WGS sequence"/>
</dbReference>
<dbReference type="RefSeq" id="WP_377006455.1">
    <property type="nucleotide sequence ID" value="NZ_JBHSLV010000007.1"/>
</dbReference>
<proteinExistence type="predicted"/>
<accession>A0ABW0H6D9</accession>
<keyword evidence="2" id="KW-1185">Reference proteome</keyword>
<comment type="caution">
    <text evidence="1">The sequence shown here is derived from an EMBL/GenBank/DDBJ whole genome shotgun (WGS) entry which is preliminary data.</text>
</comment>
<evidence type="ECO:0000313" key="1">
    <source>
        <dbReference type="EMBL" id="MFC5391649.1"/>
    </source>
</evidence>
<gene>
    <name evidence="1" type="ORF">ACFPPC_03220</name>
</gene>
<sequence>MSRAISDAWFFRIKAATRDAIVRAGGVVRAGEITLASKTEASRWQSVTDEAIIPIPAALALEAEIGMPVITEAMADLQGRRLSDDVAAASEATCLIRDNAEVLRQTAELATAMALALADGKITPAEAERIDRSARALDAAVGDMRRNLACVRAGGPALRAVEG</sequence>
<protein>
    <submittedName>
        <fullName evidence="1">Uncharacterized protein</fullName>
    </submittedName>
</protein>